<feature type="signal peptide" evidence="1">
    <location>
        <begin position="1"/>
        <end position="18"/>
    </location>
</feature>
<comment type="caution">
    <text evidence="2">The sequence shown here is derived from an EMBL/GenBank/DDBJ whole genome shotgun (WGS) entry which is preliminary data.</text>
</comment>
<proteinExistence type="predicted"/>
<dbReference type="Proteomes" id="UP000003053">
    <property type="component" value="Unassembled WGS sequence"/>
</dbReference>
<accession>A4BYK0</accession>
<sequence length="175" mass="20304">MKCIKILLLLVICSPVFGQNNTSLKNSTYILDDKQAKFIVFDSNNDSVLKGDFKNDNFKSKKYLFESGVIYYNKDSIGYYSDKKIYFENMKFKFRTPLFKNNLIENIVSKEKICEVEENDNFGVEVSYKISIEKNSTLVVLTYWSNIMKINKILNKRNSDNDFILGFVTGAITNN</sequence>
<organism evidence="2 3">
    <name type="scientific">Polaribacter irgensii 23-P</name>
    <dbReference type="NCBI Taxonomy" id="313594"/>
    <lineage>
        <taxon>Bacteria</taxon>
        <taxon>Pseudomonadati</taxon>
        <taxon>Bacteroidota</taxon>
        <taxon>Flavobacteriia</taxon>
        <taxon>Flavobacteriales</taxon>
        <taxon>Flavobacteriaceae</taxon>
    </lineage>
</organism>
<dbReference type="RefSeq" id="WP_004569911.1">
    <property type="nucleotide sequence ID" value="NZ_CH724148.1"/>
</dbReference>
<protein>
    <submittedName>
        <fullName evidence="2">Uncharacterized protein</fullName>
    </submittedName>
</protein>
<name>A4BYK0_9FLAO</name>
<evidence type="ECO:0000313" key="3">
    <source>
        <dbReference type="Proteomes" id="UP000003053"/>
    </source>
</evidence>
<dbReference type="EMBL" id="AAOG01000002">
    <property type="protein sequence ID" value="EAR12243.1"/>
    <property type="molecule type" value="Genomic_DNA"/>
</dbReference>
<evidence type="ECO:0000313" key="2">
    <source>
        <dbReference type="EMBL" id="EAR12243.1"/>
    </source>
</evidence>
<dbReference type="AlphaFoldDB" id="A4BYK0"/>
<dbReference type="HOGENOM" id="CLU_1531181_0_0_10"/>
<dbReference type="STRING" id="313594.PI23P_06455"/>
<keyword evidence="1" id="KW-0732">Signal</keyword>
<gene>
    <name evidence="2" type="ORF">PI23P_06455</name>
</gene>
<keyword evidence="3" id="KW-1185">Reference proteome</keyword>
<evidence type="ECO:0000256" key="1">
    <source>
        <dbReference type="SAM" id="SignalP"/>
    </source>
</evidence>
<reference evidence="2 3" key="1">
    <citation type="submission" date="2006-02" db="EMBL/GenBank/DDBJ databases">
        <authorList>
            <person name="Murray A."/>
            <person name="Staley J."/>
            <person name="Ferriera S."/>
            <person name="Johnson J."/>
            <person name="Kravitz S."/>
            <person name="Halpern A."/>
            <person name="Remington K."/>
            <person name="Beeson K."/>
            <person name="Tran B."/>
            <person name="Rogers Y.-H."/>
            <person name="Friedman R."/>
            <person name="Venter J.C."/>
        </authorList>
    </citation>
    <scope>NUCLEOTIDE SEQUENCE [LARGE SCALE GENOMIC DNA]</scope>
    <source>
        <strain evidence="2 3">23-P</strain>
    </source>
</reference>
<feature type="chain" id="PRO_5002665498" evidence="1">
    <location>
        <begin position="19"/>
        <end position="175"/>
    </location>
</feature>